<organism evidence="2 3">
    <name type="scientific">Thelephora terrestris</name>
    <dbReference type="NCBI Taxonomy" id="56493"/>
    <lineage>
        <taxon>Eukaryota</taxon>
        <taxon>Fungi</taxon>
        <taxon>Dikarya</taxon>
        <taxon>Basidiomycota</taxon>
        <taxon>Agaricomycotina</taxon>
        <taxon>Agaricomycetes</taxon>
        <taxon>Thelephorales</taxon>
        <taxon>Thelephoraceae</taxon>
        <taxon>Thelephora</taxon>
    </lineage>
</organism>
<feature type="region of interest" description="Disordered" evidence="1">
    <location>
        <begin position="215"/>
        <end position="333"/>
    </location>
</feature>
<proteinExistence type="predicted"/>
<feature type="compositionally biased region" description="Polar residues" evidence="1">
    <location>
        <begin position="698"/>
        <end position="713"/>
    </location>
</feature>
<protein>
    <submittedName>
        <fullName evidence="2">Uncharacterized protein</fullName>
    </submittedName>
</protein>
<feature type="region of interest" description="Disordered" evidence="1">
    <location>
        <begin position="602"/>
        <end position="636"/>
    </location>
</feature>
<reference evidence="2" key="1">
    <citation type="journal article" date="2020" name="Nat. Commun.">
        <title>Large-scale genome sequencing of mycorrhizal fungi provides insights into the early evolution of symbiotic traits.</title>
        <authorList>
            <person name="Miyauchi S."/>
            <person name="Kiss E."/>
            <person name="Kuo A."/>
            <person name="Drula E."/>
            <person name="Kohler A."/>
            <person name="Sanchez-Garcia M."/>
            <person name="Morin E."/>
            <person name="Andreopoulos B."/>
            <person name="Barry K.W."/>
            <person name="Bonito G."/>
            <person name="Buee M."/>
            <person name="Carver A."/>
            <person name="Chen C."/>
            <person name="Cichocki N."/>
            <person name="Clum A."/>
            <person name="Culley D."/>
            <person name="Crous P.W."/>
            <person name="Fauchery L."/>
            <person name="Girlanda M."/>
            <person name="Hayes R.D."/>
            <person name="Keri Z."/>
            <person name="LaButti K."/>
            <person name="Lipzen A."/>
            <person name="Lombard V."/>
            <person name="Magnuson J."/>
            <person name="Maillard F."/>
            <person name="Murat C."/>
            <person name="Nolan M."/>
            <person name="Ohm R.A."/>
            <person name="Pangilinan J."/>
            <person name="Pereira M.F."/>
            <person name="Perotto S."/>
            <person name="Peter M."/>
            <person name="Pfister S."/>
            <person name="Riley R."/>
            <person name="Sitrit Y."/>
            <person name="Stielow J.B."/>
            <person name="Szollosi G."/>
            <person name="Zifcakova L."/>
            <person name="Stursova M."/>
            <person name="Spatafora J.W."/>
            <person name="Tedersoo L."/>
            <person name="Vaario L.M."/>
            <person name="Yamada A."/>
            <person name="Yan M."/>
            <person name="Wang P."/>
            <person name="Xu J."/>
            <person name="Bruns T."/>
            <person name="Baldrian P."/>
            <person name="Vilgalys R."/>
            <person name="Dunand C."/>
            <person name="Henrissat B."/>
            <person name="Grigoriev I.V."/>
            <person name="Hibbett D."/>
            <person name="Nagy L.G."/>
            <person name="Martin F.M."/>
        </authorList>
    </citation>
    <scope>NUCLEOTIDE SEQUENCE</scope>
    <source>
        <strain evidence="2">UH-Tt-Lm1</strain>
    </source>
</reference>
<feature type="compositionally biased region" description="Pro residues" evidence="1">
    <location>
        <begin position="103"/>
        <end position="120"/>
    </location>
</feature>
<gene>
    <name evidence="2" type="ORF">BJ322DRAFT_1113544</name>
</gene>
<feature type="compositionally biased region" description="Polar residues" evidence="1">
    <location>
        <begin position="169"/>
        <end position="189"/>
    </location>
</feature>
<dbReference type="AlphaFoldDB" id="A0A9P6H4C6"/>
<feature type="region of interest" description="Disordered" evidence="1">
    <location>
        <begin position="652"/>
        <end position="770"/>
    </location>
</feature>
<evidence type="ECO:0000313" key="2">
    <source>
        <dbReference type="EMBL" id="KAF9779187.1"/>
    </source>
</evidence>
<accession>A0A9P6H4C6</accession>
<keyword evidence="3" id="KW-1185">Reference proteome</keyword>
<feature type="compositionally biased region" description="Polar residues" evidence="1">
    <location>
        <begin position="295"/>
        <end position="305"/>
    </location>
</feature>
<feature type="compositionally biased region" description="Acidic residues" evidence="1">
    <location>
        <begin position="428"/>
        <end position="438"/>
    </location>
</feature>
<feature type="compositionally biased region" description="Polar residues" evidence="1">
    <location>
        <begin position="234"/>
        <end position="248"/>
    </location>
</feature>
<feature type="region of interest" description="Disordered" evidence="1">
    <location>
        <begin position="78"/>
        <end position="193"/>
    </location>
</feature>
<feature type="compositionally biased region" description="Low complexity" evidence="1">
    <location>
        <begin position="730"/>
        <end position="747"/>
    </location>
</feature>
<dbReference type="EMBL" id="WIUZ02000020">
    <property type="protein sequence ID" value="KAF9779187.1"/>
    <property type="molecule type" value="Genomic_DNA"/>
</dbReference>
<dbReference type="OrthoDB" id="2980827at2759"/>
<feature type="region of interest" description="Disordered" evidence="1">
    <location>
        <begin position="784"/>
        <end position="804"/>
    </location>
</feature>
<evidence type="ECO:0000256" key="1">
    <source>
        <dbReference type="SAM" id="MobiDB-lite"/>
    </source>
</evidence>
<reference evidence="2" key="2">
    <citation type="submission" date="2020-11" db="EMBL/GenBank/DDBJ databases">
        <authorList>
            <consortium name="DOE Joint Genome Institute"/>
            <person name="Kuo A."/>
            <person name="Miyauchi S."/>
            <person name="Kiss E."/>
            <person name="Drula E."/>
            <person name="Kohler A."/>
            <person name="Sanchez-Garcia M."/>
            <person name="Andreopoulos B."/>
            <person name="Barry K.W."/>
            <person name="Bonito G."/>
            <person name="Buee M."/>
            <person name="Carver A."/>
            <person name="Chen C."/>
            <person name="Cichocki N."/>
            <person name="Clum A."/>
            <person name="Culley D."/>
            <person name="Crous P.W."/>
            <person name="Fauchery L."/>
            <person name="Girlanda M."/>
            <person name="Hayes R."/>
            <person name="Keri Z."/>
            <person name="Labutti K."/>
            <person name="Lipzen A."/>
            <person name="Lombard V."/>
            <person name="Magnuson J."/>
            <person name="Maillard F."/>
            <person name="Morin E."/>
            <person name="Murat C."/>
            <person name="Nolan M."/>
            <person name="Ohm R."/>
            <person name="Pangilinan J."/>
            <person name="Pereira M."/>
            <person name="Perotto S."/>
            <person name="Peter M."/>
            <person name="Riley R."/>
            <person name="Sitrit Y."/>
            <person name="Stielow B."/>
            <person name="Szollosi G."/>
            <person name="Zifcakova L."/>
            <person name="Stursova M."/>
            <person name="Spatafora J.W."/>
            <person name="Tedersoo L."/>
            <person name="Vaario L.-M."/>
            <person name="Yamada A."/>
            <person name="Yan M."/>
            <person name="Wang P."/>
            <person name="Xu J."/>
            <person name="Bruns T."/>
            <person name="Baldrian P."/>
            <person name="Vilgalys R."/>
            <person name="Henrissat B."/>
            <person name="Grigoriev I.V."/>
            <person name="Hibbett D."/>
            <person name="Nagy L.G."/>
            <person name="Martin F.M."/>
        </authorList>
    </citation>
    <scope>NUCLEOTIDE SEQUENCE</scope>
    <source>
        <strain evidence="2">UH-Tt-Lm1</strain>
    </source>
</reference>
<feature type="compositionally biased region" description="Acidic residues" evidence="1">
    <location>
        <begin position="604"/>
        <end position="615"/>
    </location>
</feature>
<feature type="compositionally biased region" description="Low complexity" evidence="1">
    <location>
        <begin position="127"/>
        <end position="142"/>
    </location>
</feature>
<feature type="region of interest" description="Disordered" evidence="1">
    <location>
        <begin position="357"/>
        <end position="438"/>
    </location>
</feature>
<feature type="compositionally biased region" description="Basic and acidic residues" evidence="1">
    <location>
        <begin position="275"/>
        <end position="290"/>
    </location>
</feature>
<name>A0A9P6H4C6_9AGAM</name>
<sequence>MHPWLESYPTTTTHPVDPQHRILRYPLTKSAVLSPQTSIQVVFPRPTVFIPSSRSSSNSSGSSPEFLTEDTNKRFISTKSPTMPLQQPPSFSNRTLPHGRPLPQVPPLPLSLVPIQPPANTPSNCGSLPNPSPITSPSSPTTLHRPKRALPIIPPSPRTPHMTGHSHLSDSPATQSHGSSDAPTPSQSAPAEHISKAHVNPSVDLSSNTSLMHHLSPLRQQPQTRIATRRVNAEPSSSKVQLSPQSPVSLDDLLQPLPPPRPKLTVQTPPLARAVTDHSHRESFSNDRPKLRLQTPLTEPESATLNRAGYRLPRRAQPLPRVPIETETATEVPALPRRASLDSLTIRSSALLSPGQALSPYVSKRPRSRRFSRNPQLHSSSNTVPGSGPANVSSLGITESRNTDRNDQTLAPGGDIEPISPMKFVRDDSDDELDDEDDEYRWNESTAGRGSHSLPQSPATQYDGVLILSNSVILNSTADEVIDKRLGRIRRRHGDTVIRAFDIDPRIPLENDKGKARAQGVGRFVLSEGEEGETDDDDEFYHPSPKPAYRAIGDYQNFVSDSGYGYGHEQAQDISGQPEIYGNPHFVGTAYEYHQAPGDMVDIMADEDSDPDASGDADNKTPAATSPPRSVPGGFGIEDVMVFKKPEAILEDLDDDDEPPYRESHVVTNARSLVPNDPVSSDSDVALGLYPSRGGSFQGTPPHSSRESATSKSFMKHMLRRSVANHSLSSDKFGSPPSASSSSSSFITPPPSSFQDLGFPQTQSIGPPVSIKKHFGRRWFKERGGQKWEERDYEEVIGSLKKSA</sequence>
<dbReference type="Proteomes" id="UP000736335">
    <property type="component" value="Unassembled WGS sequence"/>
</dbReference>
<evidence type="ECO:0000313" key="3">
    <source>
        <dbReference type="Proteomes" id="UP000736335"/>
    </source>
</evidence>
<comment type="caution">
    <text evidence="2">The sequence shown here is derived from an EMBL/GenBank/DDBJ whole genome shotgun (WGS) entry which is preliminary data.</text>
</comment>
<feature type="compositionally biased region" description="Polar residues" evidence="1">
    <location>
        <begin position="78"/>
        <end position="95"/>
    </location>
</feature>
<feature type="compositionally biased region" description="Polar residues" evidence="1">
    <location>
        <begin position="373"/>
        <end position="400"/>
    </location>
</feature>